<evidence type="ECO:0000256" key="3">
    <source>
        <dbReference type="ARBA" id="ARBA00004496"/>
    </source>
</evidence>
<dbReference type="GO" id="GO:0005905">
    <property type="term" value="C:clathrin-coated pit"/>
    <property type="evidence" value="ECO:0007669"/>
    <property type="project" value="UniProtKB-SubCell"/>
</dbReference>
<evidence type="ECO:0000256" key="8">
    <source>
        <dbReference type="ARBA" id="ARBA00022475"/>
    </source>
</evidence>
<feature type="compositionally biased region" description="Gly residues" evidence="28">
    <location>
        <begin position="809"/>
        <end position="819"/>
    </location>
</feature>
<dbReference type="PANTHER" id="PTHR15735">
    <property type="entry name" value="FCH AND DOUBLE SH3 DOMAINS PROTEIN"/>
    <property type="match status" value="1"/>
</dbReference>
<dbReference type="Pfam" id="PF00018">
    <property type="entry name" value="SH3_1"/>
    <property type="match status" value="1"/>
</dbReference>
<dbReference type="SMART" id="SM00055">
    <property type="entry name" value="FCH"/>
    <property type="match status" value="1"/>
</dbReference>
<dbReference type="Gene3D" id="1.20.1270.60">
    <property type="entry name" value="Arfaptin homology (AH) domain/BAR domain"/>
    <property type="match status" value="1"/>
</dbReference>
<comment type="subcellular location">
    <subcellularLocation>
        <location evidence="1">Cell junction</location>
    </subcellularLocation>
    <subcellularLocation>
        <location evidence="2">Cell membrane</location>
        <topology evidence="2">Peripheral membrane protein</topology>
        <orientation evidence="2">Cytoplasmic side</orientation>
    </subcellularLocation>
    <subcellularLocation>
        <location evidence="5">Cell projection</location>
        <location evidence="5">Stereocilium</location>
    </subcellularLocation>
    <subcellularLocation>
        <location evidence="3">Cytoplasm</location>
    </subcellularLocation>
    <subcellularLocation>
        <location evidence="4">Membrane</location>
        <location evidence="4">Clathrin-coated pit</location>
    </subcellularLocation>
</comment>
<keyword evidence="8" id="KW-1003">Cell membrane</keyword>
<dbReference type="PROSITE" id="PS51741">
    <property type="entry name" value="F_BAR"/>
    <property type="match status" value="1"/>
</dbReference>
<evidence type="ECO:0000256" key="5">
    <source>
        <dbReference type="ARBA" id="ARBA00004645"/>
    </source>
</evidence>
<evidence type="ECO:0000256" key="16">
    <source>
        <dbReference type="ARBA" id="ARBA00023121"/>
    </source>
</evidence>
<keyword evidence="10" id="KW-0597">Phosphoprotein</keyword>
<dbReference type="PROSITE" id="PS50002">
    <property type="entry name" value="SH3"/>
    <property type="match status" value="2"/>
</dbReference>
<evidence type="ECO:0000256" key="28">
    <source>
        <dbReference type="SAM" id="MobiDB-lite"/>
    </source>
</evidence>
<dbReference type="AlphaFoldDB" id="A0A6A4RM44"/>
<keyword evidence="14" id="KW-0965">Cell junction</keyword>
<evidence type="ECO:0000259" key="29">
    <source>
        <dbReference type="PROSITE" id="PS50002"/>
    </source>
</evidence>
<evidence type="ECO:0000259" key="30">
    <source>
        <dbReference type="PROSITE" id="PS51741"/>
    </source>
</evidence>
<evidence type="ECO:0000256" key="12">
    <source>
        <dbReference type="ARBA" id="ARBA00022737"/>
    </source>
</evidence>
<evidence type="ECO:0000256" key="23">
    <source>
        <dbReference type="ARBA" id="ARBA00079454"/>
    </source>
</evidence>
<feature type="compositionally biased region" description="Polar residues" evidence="28">
    <location>
        <begin position="844"/>
        <end position="863"/>
    </location>
</feature>
<evidence type="ECO:0000256" key="21">
    <source>
        <dbReference type="ARBA" id="ARBA00064013"/>
    </source>
</evidence>
<keyword evidence="16" id="KW-0446">Lipid-binding</keyword>
<dbReference type="InterPro" id="IPR001060">
    <property type="entry name" value="FCH_dom"/>
</dbReference>
<evidence type="ECO:0000256" key="14">
    <source>
        <dbReference type="ARBA" id="ARBA00022949"/>
    </source>
</evidence>
<dbReference type="SUPFAM" id="SSF50044">
    <property type="entry name" value="SH3-domain"/>
    <property type="match status" value="2"/>
</dbReference>
<keyword evidence="17" id="KW-0472">Membrane</keyword>
<evidence type="ECO:0000256" key="2">
    <source>
        <dbReference type="ARBA" id="ARBA00004413"/>
    </source>
</evidence>
<evidence type="ECO:0000256" key="17">
    <source>
        <dbReference type="ARBA" id="ARBA00023136"/>
    </source>
</evidence>
<evidence type="ECO:0000256" key="18">
    <source>
        <dbReference type="ARBA" id="ARBA00023176"/>
    </source>
</evidence>
<feature type="domain" description="F-BAR" evidence="30">
    <location>
        <begin position="192"/>
        <end position="466"/>
    </location>
</feature>
<dbReference type="GO" id="GO:0031594">
    <property type="term" value="C:neuromuscular junction"/>
    <property type="evidence" value="ECO:0007669"/>
    <property type="project" value="TreeGrafter"/>
</dbReference>
<dbReference type="InterPro" id="IPR001452">
    <property type="entry name" value="SH3_domain"/>
</dbReference>
<evidence type="ECO:0000313" key="31">
    <source>
        <dbReference type="EMBL" id="KAF0022923.1"/>
    </source>
</evidence>
<dbReference type="GO" id="GO:0032420">
    <property type="term" value="C:stereocilium"/>
    <property type="evidence" value="ECO:0007669"/>
    <property type="project" value="UniProtKB-SubCell"/>
</dbReference>
<feature type="compositionally biased region" description="Acidic residues" evidence="28">
    <location>
        <begin position="621"/>
        <end position="636"/>
    </location>
</feature>
<keyword evidence="15 26" id="KW-0175">Coiled coil</keyword>
<dbReference type="GO" id="GO:0008289">
    <property type="term" value="F:lipid binding"/>
    <property type="evidence" value="ECO:0007669"/>
    <property type="project" value="UniProtKB-KW"/>
</dbReference>
<evidence type="ECO:0000256" key="20">
    <source>
        <dbReference type="ARBA" id="ARBA00056238"/>
    </source>
</evidence>
<dbReference type="GO" id="GO:0070161">
    <property type="term" value="C:anchoring junction"/>
    <property type="evidence" value="ECO:0007669"/>
    <property type="project" value="UniProtKB-SubCell"/>
</dbReference>
<evidence type="ECO:0000313" key="32">
    <source>
        <dbReference type="Proteomes" id="UP000438429"/>
    </source>
</evidence>
<evidence type="ECO:0000256" key="11">
    <source>
        <dbReference type="ARBA" id="ARBA00022583"/>
    </source>
</evidence>
<organism evidence="31 32">
    <name type="scientific">Scophthalmus maximus</name>
    <name type="common">Turbot</name>
    <name type="synonym">Psetta maxima</name>
    <dbReference type="NCBI Taxonomy" id="52904"/>
    <lineage>
        <taxon>Eukaryota</taxon>
        <taxon>Metazoa</taxon>
        <taxon>Chordata</taxon>
        <taxon>Craniata</taxon>
        <taxon>Vertebrata</taxon>
        <taxon>Euteleostomi</taxon>
        <taxon>Actinopterygii</taxon>
        <taxon>Neopterygii</taxon>
        <taxon>Teleostei</taxon>
        <taxon>Neoteleostei</taxon>
        <taxon>Acanthomorphata</taxon>
        <taxon>Carangaria</taxon>
        <taxon>Pleuronectiformes</taxon>
        <taxon>Pleuronectoidei</taxon>
        <taxon>Scophthalmidae</taxon>
        <taxon>Scophthalmus</taxon>
    </lineage>
</organism>
<keyword evidence="7" id="KW-0813">Transport</keyword>
<evidence type="ECO:0000256" key="6">
    <source>
        <dbReference type="ARBA" id="ARBA00022443"/>
    </source>
</evidence>
<dbReference type="SMART" id="SM00326">
    <property type="entry name" value="SH3"/>
    <property type="match status" value="2"/>
</dbReference>
<reference evidence="31 32" key="1">
    <citation type="submission" date="2019-06" db="EMBL/GenBank/DDBJ databases">
        <title>Draft genomes of female and male turbot (Scophthalmus maximus).</title>
        <authorList>
            <person name="Xu H."/>
            <person name="Xu X.-W."/>
            <person name="Shao C."/>
            <person name="Chen S."/>
        </authorList>
    </citation>
    <scope>NUCLEOTIDE SEQUENCE [LARGE SCALE GENOMIC DNA]</scope>
    <source>
        <strain evidence="31">Ysfricsl-2016a</strain>
        <tissue evidence="31">Blood</tissue>
    </source>
</reference>
<feature type="compositionally biased region" description="Basic and acidic residues" evidence="28">
    <location>
        <begin position="821"/>
        <end position="832"/>
    </location>
</feature>
<dbReference type="InterPro" id="IPR027267">
    <property type="entry name" value="AH/BAR_dom_sf"/>
</dbReference>
<keyword evidence="13" id="KW-0653">Protein transport</keyword>
<dbReference type="GO" id="GO:0006897">
    <property type="term" value="P:endocytosis"/>
    <property type="evidence" value="ECO:0007669"/>
    <property type="project" value="UniProtKB-KW"/>
</dbReference>
<evidence type="ECO:0000256" key="9">
    <source>
        <dbReference type="ARBA" id="ARBA00022490"/>
    </source>
</evidence>
<feature type="compositionally biased region" description="Basic and acidic residues" evidence="28">
    <location>
        <begin position="929"/>
        <end position="939"/>
    </location>
</feature>
<comment type="subunit">
    <text evidence="21">Homodimer. Interacts (via SH3 domain 2) with ITSN1 (via SH3 domain 4). Recruited to clathrin-coated pits during a mid-to-late stage of assembly via interaction with ITSN1. Interacts (via SH3 domain 1) with WASL. Interacts with WAS. Interacts with CASK and MAGI1. CASK inhibits interaction with MAGI1.</text>
</comment>
<evidence type="ECO:0000256" key="24">
    <source>
        <dbReference type="ARBA" id="ARBA00079631"/>
    </source>
</evidence>
<evidence type="ECO:0000256" key="26">
    <source>
        <dbReference type="PROSITE-ProRule" id="PRU01077"/>
    </source>
</evidence>
<dbReference type="GO" id="GO:0005886">
    <property type="term" value="C:plasma membrane"/>
    <property type="evidence" value="ECO:0007669"/>
    <property type="project" value="UniProtKB-SubCell"/>
</dbReference>
<dbReference type="PANTHER" id="PTHR15735:SF11">
    <property type="entry name" value="F-BAR AND DOUBLE SH3 DOMAINS PROTEIN 2"/>
    <property type="match status" value="1"/>
</dbReference>
<dbReference type="InterPro" id="IPR035460">
    <property type="entry name" value="FCHSD_SH3_1"/>
</dbReference>
<sequence length="939" mass="104867">MICGSVCDQLHTACYRETSNCDVSRGNPLNQFRNVALVANSNRDEDATSTEKGRKAPLTYRVPPSVVPAKLHRRFIRFNRCRAPRGASRPRKSSRSSRHEVADVLCHIGAQMRSPGATEAPVNITCVLRAPVLLPSAAPSRAGKRLKDRLQRSSSKIVFKECCHGLVHTFVVLGHFDCLKSFLQSVFVFLLVRVTQELKHTHAEQTSRLHIKHQAECDLLEDLRSFSQKRAAVERDYAQALQKLANQYLKREWPDSPTEEQEDHRNMFCVWRAYLEGTVQVTHSRIATCENYKVQVAEPTKTARLQKEQQLRKCVEQLTAAQAELQESVKELTKSRKKYQEAETMAQAVREKAELDAKSKLSLFQSRSSLQRASVKLKAKRSECNSKATHARNDYLLTLAAANAHQQRFYDTDLVDCIKVLDGRIYEQVKDYLASLCETELETYQAVHDTFSQLLSSSNGVLQEFHQQLFAQKNAVFQQAPDFLYQPIDSDTVMQLQKESGTSEEHSLDKEARKWASRVAREYKSIIHTQRALEDYGTQESSEQNNSELETKMEVARQSLRRAETVKVKAEARLDLLRQAGVAVETWLKSAMNQVMEELENDRWNNLSTHDPSLSGTADLEREDEEEMEDSGEVLDDSSSSPSSTLKNYPLTCKVLYSYKASQPDELTIEEQEILEVIDDGDMEDWLKARNRSGQIGYVPEKYLQLPSSNSLLSMLQSLAALDARSHSSSNSTEPETELPTASVNGDSSVSFAKALYDYAGQTGDELSFPEGAIIRILSRETHEDDGFWEGEFNGVVGVFPAVLVEDLTGGGGGGGSENGDGQRDAQCDRSPRSPFQPGPLHSSPLQTPTVSSPLASPCSATASPIGRPPAYHNGHHRPPPAPHNKSPFQSPVQGSTQPPKYPESGSGTIRPVRAAPPPPKQHPRGQVKRREEVEITLV</sequence>
<dbReference type="FunFam" id="2.30.30.40:FF:000033">
    <property type="entry name" value="FCH and double SH3 domains protein 2"/>
    <property type="match status" value="1"/>
</dbReference>
<proteinExistence type="predicted"/>
<keyword evidence="12" id="KW-0677">Repeat</keyword>
<feature type="domain" description="SH3" evidence="29">
    <location>
        <begin position="748"/>
        <end position="810"/>
    </location>
</feature>
<evidence type="ECO:0000256" key="25">
    <source>
        <dbReference type="PROSITE-ProRule" id="PRU00192"/>
    </source>
</evidence>
<dbReference type="EMBL" id="VEVO01000023">
    <property type="protein sequence ID" value="KAF0022923.1"/>
    <property type="molecule type" value="Genomic_DNA"/>
</dbReference>
<dbReference type="GO" id="GO:0055037">
    <property type="term" value="C:recycling endosome"/>
    <property type="evidence" value="ECO:0007669"/>
    <property type="project" value="TreeGrafter"/>
</dbReference>
<feature type="domain" description="SH3" evidence="29">
    <location>
        <begin position="648"/>
        <end position="709"/>
    </location>
</feature>
<evidence type="ECO:0000256" key="4">
    <source>
        <dbReference type="ARBA" id="ARBA00004600"/>
    </source>
</evidence>
<keyword evidence="6 25" id="KW-0728">SH3 domain</keyword>
<evidence type="ECO:0000256" key="13">
    <source>
        <dbReference type="ARBA" id="ARBA00022927"/>
    </source>
</evidence>
<evidence type="ECO:0000256" key="27">
    <source>
        <dbReference type="SAM" id="Coils"/>
    </source>
</evidence>
<dbReference type="GO" id="GO:1902905">
    <property type="term" value="P:positive regulation of supramolecular fiber organization"/>
    <property type="evidence" value="ECO:0007669"/>
    <property type="project" value="UniProtKB-ARBA"/>
</dbReference>
<dbReference type="FunFam" id="1.20.1270.60:FF:000026">
    <property type="entry name" value="FCH and double SH3 domains protein 2"/>
    <property type="match status" value="1"/>
</dbReference>
<dbReference type="GO" id="GO:0007274">
    <property type="term" value="P:neuromuscular synaptic transmission"/>
    <property type="evidence" value="ECO:0007669"/>
    <property type="project" value="TreeGrafter"/>
</dbReference>
<evidence type="ECO:0000256" key="15">
    <source>
        <dbReference type="ARBA" id="ARBA00023054"/>
    </source>
</evidence>
<comment type="function">
    <text evidence="20">Adapter protein that plays a role in endocytosis via clathrin-coated pits. Contributes to the internalization of cell surface receptors, such as integrin ITGB1 and transferrin receptor. Promotes endocytosis of EGFR in cancer cells, and thereby contributes to the down-regulation of EGFR signaling. Recruited to clathrin-coated pits during a mid-to-late stage of assembly, where it is required for normal progress from U-shaped intermediate stage pits to terminal, omega-shaped pits. Binds to membranes enriched in phosphatidylinositol 3,4-bisphosphate or phosphatidylinositol 3,4,5-trisphosphate. When bound to membranes, promotes actin polymerization via its interaction with WAS and/or WASL which leads to the activation of the Arp2/3 complex. Does not promote actin polymerisation in the absence of membranes.</text>
</comment>
<dbReference type="InterPro" id="IPR036028">
    <property type="entry name" value="SH3-like_dom_sf"/>
</dbReference>
<comment type="caution">
    <text evidence="31">The sequence shown here is derived from an EMBL/GenBank/DDBJ whole genome shotgun (WGS) entry which is preliminary data.</text>
</comment>
<dbReference type="GO" id="GO:0051495">
    <property type="term" value="P:positive regulation of cytoskeleton organization"/>
    <property type="evidence" value="ECO:0007669"/>
    <property type="project" value="UniProtKB-ARBA"/>
</dbReference>
<evidence type="ECO:0000256" key="10">
    <source>
        <dbReference type="ARBA" id="ARBA00022553"/>
    </source>
</evidence>
<keyword evidence="18" id="KW-0168">Coated pit</keyword>
<keyword evidence="11" id="KW-0254">Endocytosis</keyword>
<name>A0A6A4RM44_SCOMX</name>
<dbReference type="Pfam" id="PF00611">
    <property type="entry name" value="FCH"/>
    <property type="match status" value="1"/>
</dbReference>
<dbReference type="Pfam" id="PF14604">
    <property type="entry name" value="SH3_9"/>
    <property type="match status" value="1"/>
</dbReference>
<keyword evidence="9" id="KW-0963">Cytoplasm</keyword>
<feature type="coiled-coil region" evidence="27">
    <location>
        <begin position="539"/>
        <end position="580"/>
    </location>
</feature>
<feature type="compositionally biased region" description="Polar residues" evidence="28">
    <location>
        <begin position="727"/>
        <end position="745"/>
    </location>
</feature>
<dbReference type="SUPFAM" id="SSF103657">
    <property type="entry name" value="BAR/IMD domain-like"/>
    <property type="match status" value="1"/>
</dbReference>
<evidence type="ECO:0000256" key="19">
    <source>
        <dbReference type="ARBA" id="ARBA00023273"/>
    </source>
</evidence>
<gene>
    <name evidence="31" type="ORF">F2P81_024904</name>
</gene>
<keyword evidence="19" id="KW-0966">Cell projection</keyword>
<dbReference type="CDD" id="cd11761">
    <property type="entry name" value="SH3_FCHSD_1"/>
    <property type="match status" value="1"/>
</dbReference>
<evidence type="ECO:0000256" key="7">
    <source>
        <dbReference type="ARBA" id="ARBA00022448"/>
    </source>
</evidence>
<protein>
    <recommendedName>
        <fullName evidence="22">F-BAR and double SH3 domains protein 2</fullName>
    </recommendedName>
    <alternativeName>
        <fullName evidence="23">Protein nervous wreck 1</fullName>
    </alternativeName>
    <alternativeName>
        <fullName evidence="24">SH3 multiple domains protein 3</fullName>
    </alternativeName>
</protein>
<feature type="region of interest" description="Disordered" evidence="28">
    <location>
        <begin position="726"/>
        <end position="745"/>
    </location>
</feature>
<feature type="region of interest" description="Disordered" evidence="28">
    <location>
        <begin position="808"/>
        <end position="939"/>
    </location>
</feature>
<evidence type="ECO:0000256" key="1">
    <source>
        <dbReference type="ARBA" id="ARBA00004282"/>
    </source>
</evidence>
<feature type="compositionally biased region" description="Polar residues" evidence="28">
    <location>
        <begin position="887"/>
        <end position="899"/>
    </location>
</feature>
<feature type="coiled-coil region" evidence="27">
    <location>
        <begin position="304"/>
        <end position="352"/>
    </location>
</feature>
<dbReference type="GO" id="GO:0015031">
    <property type="term" value="P:protein transport"/>
    <property type="evidence" value="ECO:0007669"/>
    <property type="project" value="UniProtKB-KW"/>
</dbReference>
<evidence type="ECO:0000256" key="22">
    <source>
        <dbReference type="ARBA" id="ARBA00070544"/>
    </source>
</evidence>
<feature type="region of interest" description="Disordered" evidence="28">
    <location>
        <begin position="603"/>
        <end position="645"/>
    </location>
</feature>
<dbReference type="Gene3D" id="2.30.30.40">
    <property type="entry name" value="SH3 Domains"/>
    <property type="match status" value="2"/>
</dbReference>
<accession>A0A6A4RM44</accession>
<feature type="compositionally biased region" description="Polar residues" evidence="28">
    <location>
        <begin position="604"/>
        <end position="616"/>
    </location>
</feature>
<dbReference type="GO" id="GO:0030833">
    <property type="term" value="P:regulation of actin filament polymerization"/>
    <property type="evidence" value="ECO:0007669"/>
    <property type="project" value="TreeGrafter"/>
</dbReference>
<dbReference type="FunFam" id="2.30.30.40:FF:000060">
    <property type="entry name" value="FCH and double SH3 domains protein 2"/>
    <property type="match status" value="1"/>
</dbReference>
<dbReference type="Proteomes" id="UP000438429">
    <property type="component" value="Unassembled WGS sequence"/>
</dbReference>
<dbReference type="InterPro" id="IPR031160">
    <property type="entry name" value="F_BAR_dom"/>
</dbReference>